<dbReference type="InterPro" id="IPR005135">
    <property type="entry name" value="Endo/exonuclease/phosphatase"/>
</dbReference>
<evidence type="ECO:0000259" key="2">
    <source>
        <dbReference type="Pfam" id="PF03372"/>
    </source>
</evidence>
<dbReference type="PANTHER" id="PTHR19446">
    <property type="entry name" value="REVERSE TRANSCRIPTASES"/>
    <property type="match status" value="1"/>
</dbReference>
<keyword evidence="3" id="KW-0255">Endonuclease</keyword>
<feature type="domain" description="Endonuclease/exonuclease/phosphatase" evidence="2">
    <location>
        <begin position="97"/>
        <end position="324"/>
    </location>
</feature>
<dbReference type="STRING" id="114155.A0A4Q9PWB8"/>
<proteinExistence type="predicted"/>
<dbReference type="Proteomes" id="UP000292082">
    <property type="component" value="Unassembled WGS sequence"/>
</dbReference>
<dbReference type="InterPro" id="IPR036691">
    <property type="entry name" value="Endo/exonu/phosph_ase_sf"/>
</dbReference>
<accession>A0A4Q9PWB8</accession>
<feature type="region of interest" description="Disordered" evidence="1">
    <location>
        <begin position="1"/>
        <end position="83"/>
    </location>
</feature>
<evidence type="ECO:0000313" key="4">
    <source>
        <dbReference type="Proteomes" id="UP000292082"/>
    </source>
</evidence>
<dbReference type="GO" id="GO:0004519">
    <property type="term" value="F:endonuclease activity"/>
    <property type="evidence" value="ECO:0007669"/>
    <property type="project" value="UniProtKB-KW"/>
</dbReference>
<evidence type="ECO:0000313" key="3">
    <source>
        <dbReference type="EMBL" id="TBU58947.1"/>
    </source>
</evidence>
<sequence>MPPRDLGEGLSPPTEFGEDCPDDPRGREAAREPAQDTEGPGLSTAEDSDGGLPRAGGPSHERSETGTEIPPIRSTTQREARRLHASLAKKTAIRIASLNMDGFGSLTPDALDNKWGKIYSLMKLNRIGVLLLQETHLTTDRVNSLHKRFSSRIRIYFSSHPDSPTRKDGVAIVVNRSLVSTADADAVEIHPGRAIQLTFKCLGDVPTTVLNIYAPASDGIQARSAFFREVADEYARSPRLQKPQLMAGDFNNIEDAIDRLPMSDPPDNSVLALDELKLALGLMIADGWRATHPDRRAYTFHRQTRNRASLSRLDRIYVTQALFSTALEWDIQQPTLKTDHTLVSVRLTSENAPKVGMGRPVFPLRLLRDKKLAKSMHEAGLKAMKQLDNLESGSPRLITDNPQLIMASLKKEWLRLGREREKQIIPSIMSEIQNLEKAAASLSQKMHIPEDVRAGKVAACMAQAEHLKIKMVRQNQERARATHRMQGERPTKYWSKLHKKQEPRELVQAYEIEGQRSPSGEQCYQKDSQQMAEMAREYHDNIQQDGLDYNQTTGRDEEIDQVLRHIRPALDEEQGITLAEPVAPGEILVALKSTKNDSAAGADGIQYEVWKTLHERYIEDTKHEGRSPLNVVAMLNALYADIEVYGVVPGSAFSEGIVCPMYKQKGERTKIASYRPITLLNTDYKLLSKVLAARL</sequence>
<keyword evidence="4" id="KW-1185">Reference proteome</keyword>
<reference evidence="3 4" key="1">
    <citation type="submission" date="2019-01" db="EMBL/GenBank/DDBJ databases">
        <title>Draft genome sequences of three monokaryotic isolates of the white-rot basidiomycete fungus Dichomitus squalens.</title>
        <authorList>
            <consortium name="DOE Joint Genome Institute"/>
            <person name="Lopez S.C."/>
            <person name="Andreopoulos B."/>
            <person name="Pangilinan J."/>
            <person name="Lipzen A."/>
            <person name="Riley R."/>
            <person name="Ahrendt S."/>
            <person name="Ng V."/>
            <person name="Barry K."/>
            <person name="Daum C."/>
            <person name="Grigoriev I.V."/>
            <person name="Hilden K.S."/>
            <person name="Makela M.R."/>
            <person name="de Vries R.P."/>
        </authorList>
    </citation>
    <scope>NUCLEOTIDE SEQUENCE [LARGE SCALE GENOMIC DNA]</scope>
    <source>
        <strain evidence="3 4">CBS 464.89</strain>
    </source>
</reference>
<keyword evidence="3" id="KW-0378">Hydrolase</keyword>
<dbReference type="CDD" id="cd09076">
    <property type="entry name" value="L1-EN"/>
    <property type="match status" value="1"/>
</dbReference>
<gene>
    <name evidence="3" type="ORF">BD310DRAFT_1012354</name>
</gene>
<dbReference type="Gene3D" id="3.60.10.10">
    <property type="entry name" value="Endonuclease/exonuclease/phosphatase"/>
    <property type="match status" value="1"/>
</dbReference>
<dbReference type="Pfam" id="PF03372">
    <property type="entry name" value="Exo_endo_phos"/>
    <property type="match status" value="1"/>
</dbReference>
<feature type="non-terminal residue" evidence="3">
    <location>
        <position position="695"/>
    </location>
</feature>
<dbReference type="AlphaFoldDB" id="A0A4Q9PWB8"/>
<dbReference type="EMBL" id="ML145119">
    <property type="protein sequence ID" value="TBU58947.1"/>
    <property type="molecule type" value="Genomic_DNA"/>
</dbReference>
<protein>
    <submittedName>
        <fullName evidence="3">Endonuclease/exonuclease/phosphatase</fullName>
    </submittedName>
</protein>
<dbReference type="GO" id="GO:0004527">
    <property type="term" value="F:exonuclease activity"/>
    <property type="evidence" value="ECO:0007669"/>
    <property type="project" value="UniProtKB-KW"/>
</dbReference>
<keyword evidence="3" id="KW-0540">Nuclease</keyword>
<name>A0A4Q9PWB8_9APHY</name>
<dbReference type="SUPFAM" id="SSF56219">
    <property type="entry name" value="DNase I-like"/>
    <property type="match status" value="1"/>
</dbReference>
<feature type="compositionally biased region" description="Basic and acidic residues" evidence="1">
    <location>
        <begin position="22"/>
        <end position="34"/>
    </location>
</feature>
<keyword evidence="3" id="KW-0269">Exonuclease</keyword>
<evidence type="ECO:0000256" key="1">
    <source>
        <dbReference type="SAM" id="MobiDB-lite"/>
    </source>
</evidence>
<organism evidence="3 4">
    <name type="scientific">Dichomitus squalens</name>
    <dbReference type="NCBI Taxonomy" id="114155"/>
    <lineage>
        <taxon>Eukaryota</taxon>
        <taxon>Fungi</taxon>
        <taxon>Dikarya</taxon>
        <taxon>Basidiomycota</taxon>
        <taxon>Agaricomycotina</taxon>
        <taxon>Agaricomycetes</taxon>
        <taxon>Polyporales</taxon>
        <taxon>Polyporaceae</taxon>
        <taxon>Dichomitus</taxon>
    </lineage>
</organism>